<dbReference type="Proteomes" id="UP000072189">
    <property type="component" value="Unassembled WGS sequence"/>
</dbReference>
<feature type="transmembrane region" description="Helical" evidence="1">
    <location>
        <begin position="102"/>
        <end position="119"/>
    </location>
</feature>
<dbReference type="Pfam" id="PF02518">
    <property type="entry name" value="HATPase_c"/>
    <property type="match status" value="1"/>
</dbReference>
<keyword evidence="1" id="KW-0472">Membrane</keyword>
<dbReference type="RefSeq" id="WP_058614510.1">
    <property type="nucleotide sequence ID" value="NZ_LDRV01000079.1"/>
</dbReference>
<evidence type="ECO:0000256" key="1">
    <source>
        <dbReference type="SAM" id="Phobius"/>
    </source>
</evidence>
<gene>
    <name evidence="3" type="ORF">RSA3_12005</name>
</gene>
<evidence type="ECO:0000313" key="3">
    <source>
        <dbReference type="EMBL" id="KTS10057.1"/>
    </source>
</evidence>
<dbReference type="AlphaFoldDB" id="A0A147F5S6"/>
<comment type="caution">
    <text evidence="3">The sequence shown here is derived from an EMBL/GenBank/DDBJ whole genome shotgun (WGS) entry which is preliminary data.</text>
</comment>
<feature type="transmembrane region" description="Helical" evidence="1">
    <location>
        <begin position="477"/>
        <end position="492"/>
    </location>
</feature>
<feature type="transmembrane region" description="Helical" evidence="1">
    <location>
        <begin position="12"/>
        <end position="33"/>
    </location>
</feature>
<reference evidence="3 4" key="1">
    <citation type="journal article" date="2016" name="Front. Microbiol.">
        <title>Genomic Resource of Rice Seed Associated Bacteria.</title>
        <authorList>
            <person name="Midha S."/>
            <person name="Bansal K."/>
            <person name="Sharma S."/>
            <person name="Kumar N."/>
            <person name="Patil P.P."/>
            <person name="Chaudhry V."/>
            <person name="Patil P.B."/>
        </authorList>
    </citation>
    <scope>NUCLEOTIDE SEQUENCE [LARGE SCALE GENOMIC DNA]</scope>
    <source>
        <strain evidence="3 4">RSA3</strain>
    </source>
</reference>
<feature type="transmembrane region" description="Helical" evidence="1">
    <location>
        <begin position="155"/>
        <end position="178"/>
    </location>
</feature>
<feature type="transmembrane region" description="Helical" evidence="1">
    <location>
        <begin position="422"/>
        <end position="440"/>
    </location>
</feature>
<dbReference type="InterPro" id="IPR003594">
    <property type="entry name" value="HATPase_dom"/>
</dbReference>
<proteinExistence type="predicted"/>
<evidence type="ECO:0000313" key="4">
    <source>
        <dbReference type="Proteomes" id="UP000072189"/>
    </source>
</evidence>
<feature type="transmembrane region" description="Helical" evidence="1">
    <location>
        <begin position="522"/>
        <end position="545"/>
    </location>
</feature>
<dbReference type="SUPFAM" id="SSF55874">
    <property type="entry name" value="ATPase domain of HSP90 chaperone/DNA topoisomerase II/histidine kinase"/>
    <property type="match status" value="1"/>
</dbReference>
<feature type="transmembrane region" description="Helical" evidence="1">
    <location>
        <begin position="45"/>
        <end position="67"/>
    </location>
</feature>
<name>A0A147F5S6_MICTE</name>
<feature type="domain" description="Histidine kinase/HSP90-like ATPase" evidence="2">
    <location>
        <begin position="293"/>
        <end position="378"/>
    </location>
</feature>
<keyword evidence="1" id="KW-0812">Transmembrane</keyword>
<evidence type="ECO:0000259" key="2">
    <source>
        <dbReference type="Pfam" id="PF02518"/>
    </source>
</evidence>
<dbReference type="Gene3D" id="3.30.565.10">
    <property type="entry name" value="Histidine kinase-like ATPase, C-terminal domain"/>
    <property type="match status" value="1"/>
</dbReference>
<dbReference type="EMBL" id="LDRV01000079">
    <property type="protein sequence ID" value="KTS10057.1"/>
    <property type="molecule type" value="Genomic_DNA"/>
</dbReference>
<feature type="transmembrane region" description="Helical" evidence="1">
    <location>
        <begin position="396"/>
        <end position="416"/>
    </location>
</feature>
<protein>
    <recommendedName>
        <fullName evidence="2">Histidine kinase/HSP90-like ATPase domain-containing protein</fullName>
    </recommendedName>
</protein>
<feature type="transmembrane region" description="Helical" evidence="1">
    <location>
        <begin position="126"/>
        <end position="143"/>
    </location>
</feature>
<sequence length="722" mass="74448">MSDERSGLRAARLVVIRASAFLIVVVAVVNAGFLSQGEQQGFPLWYNALGTSAGAITLLVGLIAPLLPAPALRTGAAVALATYLIFVALFPLAANVGHVERMPWLLTASSAAVAAALVAGGVRWGWATVLFGATAGVFYRLGFGGFDVDGVINDAHAVLTASVICVLGGYVLSVGAGLDQAAAARREAGSREYAERGRLAARTRTAALVHDEALATLALAASPLPVPTDRLAAQARRAVDMLTRLVDDDAGGVVPLEAALSSEARAFGAEYTPPTSSVPPLPPAAREAILGAARQALDNARRHASGASRSMTVRVSGGAVDVEIADTGEGFDPTRIADDRLGVRQSIVGRMARIPGGAARVESAPGQGTRVVLSYVPEDAVEVAVPGDRRSLRRGAAFIGAGFVVVQVACAIVMVVADPSSWPRQLAILLVVVIAAEALRRSPGLVPGLGRTAVVVAAAVLGAVITVVAAPTTYGDLWPVVALAFLLVGLAIRGRYATALVAGAVVIAIVIAGGLVDGASLGQILALTTRPALIVVIATVMLLVVRRMQRRIAALHHQAVTAAEQESWSRGARAELRERTDDLARTVVPLLSRIGEGHPVSDADRREYAALEGALRDGLRAGALSREPLRGAVAAARGRGVDVVLLDDSDQSLSDTDIRAVTTWMVDAVAQAQRSVVGRLLPPGRQTVASVTIDGRPLLFEDAAHGAAEGAAQGSVTSFQGE</sequence>
<feature type="transmembrane region" description="Helical" evidence="1">
    <location>
        <begin position="452"/>
        <end position="471"/>
    </location>
</feature>
<organism evidence="3 4">
    <name type="scientific">Microbacterium testaceum</name>
    <name type="common">Aureobacterium testaceum</name>
    <name type="synonym">Brevibacterium testaceum</name>
    <dbReference type="NCBI Taxonomy" id="2033"/>
    <lineage>
        <taxon>Bacteria</taxon>
        <taxon>Bacillati</taxon>
        <taxon>Actinomycetota</taxon>
        <taxon>Actinomycetes</taxon>
        <taxon>Micrococcales</taxon>
        <taxon>Microbacteriaceae</taxon>
        <taxon>Microbacterium</taxon>
    </lineage>
</organism>
<dbReference type="InterPro" id="IPR036890">
    <property type="entry name" value="HATPase_C_sf"/>
</dbReference>
<dbReference type="PATRIC" id="fig|2033.7.peg.3189"/>
<keyword evidence="1" id="KW-1133">Transmembrane helix</keyword>
<feature type="transmembrane region" description="Helical" evidence="1">
    <location>
        <begin position="74"/>
        <end position="96"/>
    </location>
</feature>
<accession>A0A147F5S6</accession>
<feature type="transmembrane region" description="Helical" evidence="1">
    <location>
        <begin position="499"/>
        <end position="516"/>
    </location>
</feature>